<name>A0A3D4T1E9_9CORY</name>
<organism evidence="1 2">
    <name type="scientific">Corynebacterium nuruki</name>
    <dbReference type="NCBI Taxonomy" id="1032851"/>
    <lineage>
        <taxon>Bacteria</taxon>
        <taxon>Bacillati</taxon>
        <taxon>Actinomycetota</taxon>
        <taxon>Actinomycetes</taxon>
        <taxon>Mycobacteriales</taxon>
        <taxon>Corynebacteriaceae</taxon>
        <taxon>Corynebacterium</taxon>
    </lineage>
</organism>
<reference evidence="1 2" key="1">
    <citation type="journal article" date="2018" name="Nat. Biotechnol.">
        <title>A standardized bacterial taxonomy based on genome phylogeny substantially revises the tree of life.</title>
        <authorList>
            <person name="Parks D.H."/>
            <person name="Chuvochina M."/>
            <person name="Waite D.W."/>
            <person name="Rinke C."/>
            <person name="Skarshewski A."/>
            <person name="Chaumeil P.A."/>
            <person name="Hugenholtz P."/>
        </authorList>
    </citation>
    <scope>NUCLEOTIDE SEQUENCE [LARGE SCALE GENOMIC DNA]</scope>
    <source>
        <strain evidence="1">UBA11247</strain>
    </source>
</reference>
<proteinExistence type="predicted"/>
<evidence type="ECO:0000313" key="2">
    <source>
        <dbReference type="Proteomes" id="UP000261739"/>
    </source>
</evidence>
<sequence>MTAPVLTLIHCLQSLWSGEHSWVVPVGTGLTDTGTQAVQLVDAMCRTFGIDPEELPEACGHHLDRNRMELLTGWCDRGGESPMETLMRLMVRKIMTGTGRVFSSQMVVHADGTVSDPVQGVRPGAAGSWRGWTWAARS</sequence>
<accession>A0A3D4T1E9</accession>
<dbReference type="EMBL" id="DQID01000295">
    <property type="protein sequence ID" value="HCT15376.1"/>
    <property type="molecule type" value="Genomic_DNA"/>
</dbReference>
<evidence type="ECO:0000313" key="1">
    <source>
        <dbReference type="EMBL" id="HCT15376.1"/>
    </source>
</evidence>
<gene>
    <name evidence="1" type="ORF">DIW82_11520</name>
</gene>
<dbReference type="Proteomes" id="UP000261739">
    <property type="component" value="Unassembled WGS sequence"/>
</dbReference>
<dbReference type="AlphaFoldDB" id="A0A3D4T1E9"/>
<dbReference type="STRING" id="863239.GCA_000213935_01957"/>
<protein>
    <submittedName>
        <fullName evidence="1">Uncharacterized protein</fullName>
    </submittedName>
</protein>
<comment type="caution">
    <text evidence="1">The sequence shown here is derived from an EMBL/GenBank/DDBJ whole genome shotgun (WGS) entry which is preliminary data.</text>
</comment>